<dbReference type="OrthoDB" id="7390129at2"/>
<dbReference type="AlphaFoldDB" id="A0A844Z8M7"/>
<evidence type="ECO:0000313" key="2">
    <source>
        <dbReference type="EMBL" id="MXO83303.1"/>
    </source>
</evidence>
<dbReference type="InterPro" id="IPR011990">
    <property type="entry name" value="TPR-like_helical_dom_sf"/>
</dbReference>
<dbReference type="Pfam" id="PF13432">
    <property type="entry name" value="TPR_16"/>
    <property type="match status" value="1"/>
</dbReference>
<gene>
    <name evidence="2" type="ORF">GRI35_07995</name>
</gene>
<dbReference type="SUPFAM" id="SSF48452">
    <property type="entry name" value="TPR-like"/>
    <property type="match status" value="1"/>
</dbReference>
<accession>A0A844Z8M7</accession>
<feature type="transmembrane region" description="Helical" evidence="1">
    <location>
        <begin position="28"/>
        <end position="44"/>
    </location>
</feature>
<organism evidence="2 3">
    <name type="scientific">Pontixanthobacter aestiaquae</name>
    <dbReference type="NCBI Taxonomy" id="1509367"/>
    <lineage>
        <taxon>Bacteria</taxon>
        <taxon>Pseudomonadati</taxon>
        <taxon>Pseudomonadota</taxon>
        <taxon>Alphaproteobacteria</taxon>
        <taxon>Sphingomonadales</taxon>
        <taxon>Erythrobacteraceae</taxon>
        <taxon>Pontixanthobacter</taxon>
    </lineage>
</organism>
<name>A0A844Z8M7_9SPHN</name>
<keyword evidence="3" id="KW-1185">Reference proteome</keyword>
<protein>
    <submittedName>
        <fullName evidence="2">Tetratricopeptide repeat protein</fullName>
    </submittedName>
</protein>
<reference evidence="2 3" key="1">
    <citation type="submission" date="2019-12" db="EMBL/GenBank/DDBJ databases">
        <title>Genomic-based taxomic classification of the family Erythrobacteraceae.</title>
        <authorList>
            <person name="Xu L."/>
        </authorList>
    </citation>
    <scope>NUCLEOTIDE SEQUENCE [LARGE SCALE GENOMIC DNA]</scope>
    <source>
        <strain evidence="2 3">KCTC 42006</strain>
    </source>
</reference>
<evidence type="ECO:0000256" key="1">
    <source>
        <dbReference type="SAM" id="Phobius"/>
    </source>
</evidence>
<keyword evidence="1" id="KW-0472">Membrane</keyword>
<sequence length="217" mass="23057">MSWLPVIALAMAAFVVAAFALRLPKSGWALFGAALLFGLAGYAMHGSPGYAGSPTENVPEANPNNAAMVDARREFFGADSLPSRYVTIADGFARNGQFEDSANMLLNAISQDPSDVEAWVGLGNALVEHADGSLTPAALYAYSQAEQLAPQSPASAYFLGIGLLRSGRPEEARRIWAQLIENAPTDAEWVEPMTLRLERLDAMLTQMGGQQPAASGQ</sequence>
<keyword evidence="1" id="KW-1133">Transmembrane helix</keyword>
<evidence type="ECO:0000313" key="3">
    <source>
        <dbReference type="Proteomes" id="UP000460290"/>
    </source>
</evidence>
<comment type="caution">
    <text evidence="2">The sequence shown here is derived from an EMBL/GenBank/DDBJ whole genome shotgun (WGS) entry which is preliminary data.</text>
</comment>
<proteinExistence type="predicted"/>
<dbReference type="RefSeq" id="WP_160613671.1">
    <property type="nucleotide sequence ID" value="NZ_JAUFQM010000001.1"/>
</dbReference>
<dbReference type="Gene3D" id="1.25.40.10">
    <property type="entry name" value="Tetratricopeptide repeat domain"/>
    <property type="match status" value="1"/>
</dbReference>
<dbReference type="Proteomes" id="UP000460290">
    <property type="component" value="Unassembled WGS sequence"/>
</dbReference>
<dbReference type="EMBL" id="WTYZ01000001">
    <property type="protein sequence ID" value="MXO83303.1"/>
    <property type="molecule type" value="Genomic_DNA"/>
</dbReference>
<keyword evidence="1" id="KW-0812">Transmembrane</keyword>